<feature type="active site" evidence="11">
    <location>
        <position position="269"/>
    </location>
</feature>
<accession>A0A7X2XEQ9</accession>
<evidence type="ECO:0000256" key="9">
    <source>
        <dbReference type="ARBA" id="ARBA00023172"/>
    </source>
</evidence>
<feature type="active site" evidence="11">
    <location>
        <position position="246"/>
    </location>
</feature>
<dbReference type="InterPro" id="IPR023009">
    <property type="entry name" value="Tyrosine_recombinase_XerC/XerD"/>
</dbReference>
<dbReference type="CDD" id="cd00798">
    <property type="entry name" value="INT_XerDC_C"/>
    <property type="match status" value="1"/>
</dbReference>
<dbReference type="GO" id="GO:0003677">
    <property type="term" value="F:DNA binding"/>
    <property type="evidence" value="ECO:0007669"/>
    <property type="project" value="UniProtKB-UniRule"/>
</dbReference>
<dbReference type="InterPro" id="IPR044068">
    <property type="entry name" value="CB"/>
</dbReference>
<dbReference type="Proteomes" id="UP000484547">
    <property type="component" value="Unassembled WGS sequence"/>
</dbReference>
<dbReference type="Proteomes" id="UP000443070">
    <property type="component" value="Unassembled WGS sequence"/>
</dbReference>
<proteinExistence type="inferred from homology"/>
<dbReference type="RefSeq" id="WP_155163696.1">
    <property type="nucleotide sequence ID" value="NZ_CAUEDM010000047.1"/>
</dbReference>
<dbReference type="EMBL" id="WNBW01000001">
    <property type="protein sequence ID" value="MTU03502.1"/>
    <property type="molecule type" value="Genomic_DNA"/>
</dbReference>
<dbReference type="Pfam" id="PF02899">
    <property type="entry name" value="Phage_int_SAM_1"/>
    <property type="match status" value="1"/>
</dbReference>
<dbReference type="InterPro" id="IPR004107">
    <property type="entry name" value="Integrase_SAM-like_N"/>
</dbReference>
<dbReference type="Pfam" id="PF00589">
    <property type="entry name" value="Phage_integrase"/>
    <property type="match status" value="1"/>
</dbReference>
<dbReference type="GO" id="GO:0051301">
    <property type="term" value="P:cell division"/>
    <property type="evidence" value="ECO:0007669"/>
    <property type="project" value="UniProtKB-KW"/>
</dbReference>
<dbReference type="SUPFAM" id="SSF56349">
    <property type="entry name" value="DNA breaking-rejoining enzymes"/>
    <property type="match status" value="1"/>
</dbReference>
<comment type="subcellular location">
    <subcellularLocation>
        <location evidence="1 11">Cytoplasm</location>
    </subcellularLocation>
</comment>
<evidence type="ECO:0000256" key="5">
    <source>
        <dbReference type="ARBA" id="ARBA00022618"/>
    </source>
</evidence>
<dbReference type="InterPro" id="IPR011932">
    <property type="entry name" value="Recomb_XerD"/>
</dbReference>
<dbReference type="GO" id="GO:0007059">
    <property type="term" value="P:chromosome segregation"/>
    <property type="evidence" value="ECO:0007669"/>
    <property type="project" value="UniProtKB-UniRule"/>
</dbReference>
<dbReference type="NCBIfam" id="TIGR02225">
    <property type="entry name" value="recomb_XerD"/>
    <property type="match status" value="1"/>
</dbReference>
<evidence type="ECO:0000256" key="3">
    <source>
        <dbReference type="ARBA" id="ARBA00015810"/>
    </source>
</evidence>
<dbReference type="PANTHER" id="PTHR30349">
    <property type="entry name" value="PHAGE INTEGRASE-RELATED"/>
    <property type="match status" value="1"/>
</dbReference>
<dbReference type="PROSITE" id="PS51898">
    <property type="entry name" value="TYR_RECOMBINASE"/>
    <property type="match status" value="1"/>
</dbReference>
<keyword evidence="6 11" id="KW-0159">Chromosome partition</keyword>
<comment type="similarity">
    <text evidence="2 11">Belongs to the 'phage' integrase family. XerD subfamily.</text>
</comment>
<evidence type="ECO:0000256" key="7">
    <source>
        <dbReference type="ARBA" id="ARBA00022908"/>
    </source>
</evidence>
<dbReference type="GO" id="GO:0009037">
    <property type="term" value="F:tyrosine-based site-specific recombinase activity"/>
    <property type="evidence" value="ECO:0007669"/>
    <property type="project" value="UniProtKB-UniRule"/>
</dbReference>
<sequence length="297" mass="33749">MNDKLNLFFEYLTVELGLASNTRLAYERDLRLFKEALGLKDNDALATVSREQVIRYMTGLKNKGLAAATIARKLAAIKSFYRFMTAEGYLEIDPAEVVEAGTKGIKLPKVLNQEEVLKLLEQPDLRTDEGYRDRTMLEVLYATGMRVSELLGLPVSGVNLQMKYIIAFGKGSKERLIPIGGIAVEYLDKYLNVVRPKLLHTKNPNIKNLFLSMSGNEMTRQRFWQIIRGYGHQAGLNKELTPHMLRHSFATHLLDNGADLRSVQELLGHSDISTTQIYTHLTNKRLRDIYEKAHPRA</sequence>
<evidence type="ECO:0000256" key="1">
    <source>
        <dbReference type="ARBA" id="ARBA00004496"/>
    </source>
</evidence>
<evidence type="ECO:0000313" key="17">
    <source>
        <dbReference type="Proteomes" id="UP000484547"/>
    </source>
</evidence>
<evidence type="ECO:0000256" key="4">
    <source>
        <dbReference type="ARBA" id="ARBA00022490"/>
    </source>
</evidence>
<dbReference type="HAMAP" id="MF_01807">
    <property type="entry name" value="Recomb_XerD"/>
    <property type="match status" value="1"/>
</dbReference>
<comment type="function">
    <text evidence="11">Site-specific tyrosine recombinase, which acts by catalyzing the cutting and rejoining of the recombining DNA molecules. The XerC-XerD complex is essential to convert dimers of the bacterial chromosome into monomers to permit their segregation at cell division. It also contributes to the segregational stability of plasmids.</text>
</comment>
<evidence type="ECO:0000259" key="13">
    <source>
        <dbReference type="PROSITE" id="PS51900"/>
    </source>
</evidence>
<evidence type="ECO:0000256" key="11">
    <source>
        <dbReference type="HAMAP-Rule" id="MF_01807"/>
    </source>
</evidence>
<feature type="active site" description="O-(3'-phospho-DNA)-tyrosine intermediate" evidence="11">
    <location>
        <position position="278"/>
    </location>
</feature>
<dbReference type="GO" id="GO:0005737">
    <property type="term" value="C:cytoplasm"/>
    <property type="evidence" value="ECO:0007669"/>
    <property type="project" value="UniProtKB-SubCell"/>
</dbReference>
<comment type="subunit">
    <text evidence="11">Forms a cyclic heterotetrameric complex composed of two molecules of XerC and two molecules of XerD.</text>
</comment>
<feature type="active site" evidence="11">
    <location>
        <position position="170"/>
    </location>
</feature>
<dbReference type="EMBL" id="WNBM01000001">
    <property type="protein sequence ID" value="MTT75369.1"/>
    <property type="molecule type" value="Genomic_DNA"/>
</dbReference>
<dbReference type="AlphaFoldDB" id="A0A7X2XEQ9"/>
<dbReference type="InterPro" id="IPR010998">
    <property type="entry name" value="Integrase_recombinase_N"/>
</dbReference>
<evidence type="ECO:0000256" key="10">
    <source>
        <dbReference type="ARBA" id="ARBA00023306"/>
    </source>
</evidence>
<keyword evidence="7 11" id="KW-0229">DNA integration</keyword>
<keyword evidence="4 11" id="KW-0963">Cytoplasm</keyword>
<dbReference type="NCBIfam" id="NF001399">
    <property type="entry name" value="PRK00283.1"/>
    <property type="match status" value="1"/>
</dbReference>
<name>A0A7X2XEQ9_9FIRM</name>
<dbReference type="PANTHER" id="PTHR30349:SF81">
    <property type="entry name" value="TYROSINE RECOMBINASE XERC"/>
    <property type="match status" value="1"/>
</dbReference>
<feature type="active site" evidence="11">
    <location>
        <position position="146"/>
    </location>
</feature>
<organism evidence="14 17">
    <name type="scientific">Phascolarctobacterium faecium</name>
    <dbReference type="NCBI Taxonomy" id="33025"/>
    <lineage>
        <taxon>Bacteria</taxon>
        <taxon>Bacillati</taxon>
        <taxon>Bacillota</taxon>
        <taxon>Negativicutes</taxon>
        <taxon>Acidaminococcales</taxon>
        <taxon>Acidaminococcaceae</taxon>
        <taxon>Phascolarctobacterium</taxon>
    </lineage>
</organism>
<dbReference type="OrthoDB" id="9801717at2"/>
<feature type="domain" description="Tyr recombinase" evidence="12">
    <location>
        <begin position="106"/>
        <end position="291"/>
    </location>
</feature>
<dbReference type="InterPro" id="IPR002104">
    <property type="entry name" value="Integrase_catalytic"/>
</dbReference>
<gene>
    <name evidence="11 14" type="primary">xerD</name>
    <name evidence="14" type="ORF">GMD11_03665</name>
    <name evidence="15" type="ORF">GMD18_03670</name>
</gene>
<dbReference type="GO" id="GO:0006313">
    <property type="term" value="P:DNA transposition"/>
    <property type="evidence" value="ECO:0007669"/>
    <property type="project" value="UniProtKB-UniRule"/>
</dbReference>
<dbReference type="HAMAP" id="MF_01808">
    <property type="entry name" value="Recomb_XerC_XerD"/>
    <property type="match status" value="1"/>
</dbReference>
<reference evidence="16 17" key="1">
    <citation type="journal article" date="2019" name="Nat. Med.">
        <title>A library of human gut bacterial isolates paired with longitudinal multiomics data enables mechanistic microbiome research.</title>
        <authorList>
            <person name="Poyet M."/>
            <person name="Groussin M."/>
            <person name="Gibbons S.M."/>
            <person name="Avila-Pacheco J."/>
            <person name="Jiang X."/>
            <person name="Kearney S.M."/>
            <person name="Perrotta A.R."/>
            <person name="Berdy B."/>
            <person name="Zhao S."/>
            <person name="Lieberman T.D."/>
            <person name="Swanson P.K."/>
            <person name="Smith M."/>
            <person name="Roesemann S."/>
            <person name="Alexander J.E."/>
            <person name="Rich S.A."/>
            <person name="Livny J."/>
            <person name="Vlamakis H."/>
            <person name="Clish C."/>
            <person name="Bullock K."/>
            <person name="Deik A."/>
            <person name="Scott J."/>
            <person name="Pierce K.A."/>
            <person name="Xavier R.J."/>
            <person name="Alm E.J."/>
        </authorList>
    </citation>
    <scope>NUCLEOTIDE SEQUENCE [LARGE SCALE GENOMIC DNA]</scope>
    <source>
        <strain evidence="14 17">BIOML-A13</strain>
        <strain evidence="15 16">BIOML-A3</strain>
    </source>
</reference>
<keyword evidence="5 11" id="KW-0132">Cell division</keyword>
<evidence type="ECO:0000256" key="6">
    <source>
        <dbReference type="ARBA" id="ARBA00022829"/>
    </source>
</evidence>
<dbReference type="InterPro" id="IPR050090">
    <property type="entry name" value="Tyrosine_recombinase_XerCD"/>
</dbReference>
<dbReference type="Gene3D" id="1.10.443.10">
    <property type="entry name" value="Intergrase catalytic core"/>
    <property type="match status" value="1"/>
</dbReference>
<dbReference type="Gene3D" id="1.10.150.130">
    <property type="match status" value="1"/>
</dbReference>
<evidence type="ECO:0000313" key="15">
    <source>
        <dbReference type="EMBL" id="MTU03502.1"/>
    </source>
</evidence>
<keyword evidence="8 11" id="KW-0238">DNA-binding</keyword>
<evidence type="ECO:0000313" key="16">
    <source>
        <dbReference type="Proteomes" id="UP000443070"/>
    </source>
</evidence>
<evidence type="ECO:0000313" key="14">
    <source>
        <dbReference type="EMBL" id="MTT75369.1"/>
    </source>
</evidence>
<feature type="domain" description="Core-binding (CB)" evidence="13">
    <location>
        <begin position="1"/>
        <end position="85"/>
    </location>
</feature>
<dbReference type="PROSITE" id="PS51900">
    <property type="entry name" value="CB"/>
    <property type="match status" value="1"/>
</dbReference>
<dbReference type="InterPro" id="IPR013762">
    <property type="entry name" value="Integrase-like_cat_sf"/>
</dbReference>
<protein>
    <recommendedName>
        <fullName evidence="3 11">Tyrosine recombinase XerD</fullName>
    </recommendedName>
</protein>
<feature type="active site" evidence="11">
    <location>
        <position position="243"/>
    </location>
</feature>
<keyword evidence="16" id="KW-1185">Reference proteome</keyword>
<evidence type="ECO:0000259" key="12">
    <source>
        <dbReference type="PROSITE" id="PS51898"/>
    </source>
</evidence>
<keyword evidence="9 11" id="KW-0233">DNA recombination</keyword>
<keyword evidence="10 11" id="KW-0131">Cell cycle</keyword>
<evidence type="ECO:0000256" key="2">
    <source>
        <dbReference type="ARBA" id="ARBA00010450"/>
    </source>
</evidence>
<comment type="caution">
    <text evidence="14">The sequence shown here is derived from an EMBL/GenBank/DDBJ whole genome shotgun (WGS) entry which is preliminary data.</text>
</comment>
<dbReference type="InterPro" id="IPR011010">
    <property type="entry name" value="DNA_brk_join_enz"/>
</dbReference>
<evidence type="ECO:0000256" key="8">
    <source>
        <dbReference type="ARBA" id="ARBA00023125"/>
    </source>
</evidence>